<dbReference type="STRING" id="260086.SAMN05216207_103828"/>
<name>A0A1I5FHL7_PSUAM</name>
<dbReference type="AlphaFoldDB" id="A0A1I5FHL7"/>
<dbReference type="OrthoDB" id="3576351at2"/>
<evidence type="ECO:0000313" key="2">
    <source>
        <dbReference type="Proteomes" id="UP000199614"/>
    </source>
</evidence>
<gene>
    <name evidence="1" type="ORF">SAMN05216207_103828</name>
</gene>
<organism evidence="1 2">
    <name type="scientific">Pseudonocardia ammonioxydans</name>
    <dbReference type="NCBI Taxonomy" id="260086"/>
    <lineage>
        <taxon>Bacteria</taxon>
        <taxon>Bacillati</taxon>
        <taxon>Actinomycetota</taxon>
        <taxon>Actinomycetes</taxon>
        <taxon>Pseudonocardiales</taxon>
        <taxon>Pseudonocardiaceae</taxon>
        <taxon>Pseudonocardia</taxon>
    </lineage>
</organism>
<reference evidence="1 2" key="1">
    <citation type="submission" date="2016-10" db="EMBL/GenBank/DDBJ databases">
        <authorList>
            <person name="de Groot N.N."/>
        </authorList>
    </citation>
    <scope>NUCLEOTIDE SEQUENCE [LARGE SCALE GENOMIC DNA]</scope>
    <source>
        <strain evidence="1 2">CGMCC 4.1877</strain>
    </source>
</reference>
<dbReference type="Proteomes" id="UP000199614">
    <property type="component" value="Unassembled WGS sequence"/>
</dbReference>
<accession>A0A1I5FHL7</accession>
<sequence>MIIELTTDGAAVVAADDCTRLHVATGLAPDEVDAALRRSGIGSLDAGGRAVLDLDVLHDRAAAAATTRDWGERWQAMVDYARAEGWVSADDRFVRAHVESTAPATRR</sequence>
<dbReference type="EMBL" id="FOUY01000038">
    <property type="protein sequence ID" value="SFO23308.1"/>
    <property type="molecule type" value="Genomic_DNA"/>
</dbReference>
<proteinExistence type="predicted"/>
<evidence type="ECO:0000313" key="1">
    <source>
        <dbReference type="EMBL" id="SFO23308.1"/>
    </source>
</evidence>
<keyword evidence="2" id="KW-1185">Reference proteome</keyword>
<dbReference type="RefSeq" id="WP_093351936.1">
    <property type="nucleotide sequence ID" value="NZ_FOUY01000038.1"/>
</dbReference>
<protein>
    <submittedName>
        <fullName evidence="1">Uncharacterized protein</fullName>
    </submittedName>
</protein>